<accession>A0A699JAG0</accession>
<dbReference type="InterPro" id="IPR036397">
    <property type="entry name" value="RNaseH_sf"/>
</dbReference>
<sequence>MAIPVLHAVKVSNTKPLIRALMLFCWVFFLEHKDKTYPILKDFINLVENQLNKKVKAIRCDNGTEFKNAHMIGLCGSKGIKREYSNPRIPQQNKIAERKNKALIEASRTMLAQSKLPTMF</sequence>
<feature type="domain" description="Integrase catalytic" evidence="1">
    <location>
        <begin position="56"/>
        <end position="120"/>
    </location>
</feature>
<dbReference type="PANTHER" id="PTHR42648:SF32">
    <property type="entry name" value="RIBONUCLEASE H-LIKE DOMAIN, GAG-PRE-INTEGRASE DOMAIN PROTEIN-RELATED"/>
    <property type="match status" value="1"/>
</dbReference>
<comment type="caution">
    <text evidence="2">The sequence shown here is derived from an EMBL/GenBank/DDBJ whole genome shotgun (WGS) entry which is preliminary data.</text>
</comment>
<gene>
    <name evidence="2" type="ORF">Tci_595774</name>
</gene>
<dbReference type="InterPro" id="IPR039537">
    <property type="entry name" value="Retrotran_Ty1/copia-like"/>
</dbReference>
<dbReference type="PROSITE" id="PS50994">
    <property type="entry name" value="INTEGRASE"/>
    <property type="match status" value="1"/>
</dbReference>
<proteinExistence type="predicted"/>
<evidence type="ECO:0000259" key="1">
    <source>
        <dbReference type="PROSITE" id="PS50994"/>
    </source>
</evidence>
<organism evidence="2">
    <name type="scientific">Tanacetum cinerariifolium</name>
    <name type="common">Dalmatian daisy</name>
    <name type="synonym">Chrysanthemum cinerariifolium</name>
    <dbReference type="NCBI Taxonomy" id="118510"/>
    <lineage>
        <taxon>Eukaryota</taxon>
        <taxon>Viridiplantae</taxon>
        <taxon>Streptophyta</taxon>
        <taxon>Embryophyta</taxon>
        <taxon>Tracheophyta</taxon>
        <taxon>Spermatophyta</taxon>
        <taxon>Magnoliopsida</taxon>
        <taxon>eudicotyledons</taxon>
        <taxon>Gunneridae</taxon>
        <taxon>Pentapetalae</taxon>
        <taxon>asterids</taxon>
        <taxon>campanulids</taxon>
        <taxon>Asterales</taxon>
        <taxon>Asteraceae</taxon>
        <taxon>Asteroideae</taxon>
        <taxon>Anthemideae</taxon>
        <taxon>Anthemidinae</taxon>
        <taxon>Tanacetum</taxon>
    </lineage>
</organism>
<protein>
    <submittedName>
        <fullName evidence="2">Putative ribonuclease H-like domain-containing protein</fullName>
    </submittedName>
</protein>
<dbReference type="PANTHER" id="PTHR42648">
    <property type="entry name" value="TRANSPOSASE, PUTATIVE-RELATED"/>
    <property type="match status" value="1"/>
</dbReference>
<dbReference type="GO" id="GO:0003676">
    <property type="term" value="F:nucleic acid binding"/>
    <property type="evidence" value="ECO:0007669"/>
    <property type="project" value="InterPro"/>
</dbReference>
<dbReference type="SUPFAM" id="SSF53098">
    <property type="entry name" value="Ribonuclease H-like"/>
    <property type="match status" value="1"/>
</dbReference>
<reference evidence="2" key="1">
    <citation type="journal article" date="2019" name="Sci. Rep.">
        <title>Draft genome of Tanacetum cinerariifolium, the natural source of mosquito coil.</title>
        <authorList>
            <person name="Yamashiro T."/>
            <person name="Shiraishi A."/>
            <person name="Satake H."/>
            <person name="Nakayama K."/>
        </authorList>
    </citation>
    <scope>NUCLEOTIDE SEQUENCE</scope>
</reference>
<name>A0A699JAG0_TANCI</name>
<evidence type="ECO:0000313" key="2">
    <source>
        <dbReference type="EMBL" id="GFA23802.1"/>
    </source>
</evidence>
<dbReference type="EMBL" id="BKCJ010390553">
    <property type="protein sequence ID" value="GFA23802.1"/>
    <property type="molecule type" value="Genomic_DNA"/>
</dbReference>
<dbReference type="AlphaFoldDB" id="A0A699JAG0"/>
<dbReference type="InterPro" id="IPR012337">
    <property type="entry name" value="RNaseH-like_sf"/>
</dbReference>
<dbReference type="GO" id="GO:0015074">
    <property type="term" value="P:DNA integration"/>
    <property type="evidence" value="ECO:0007669"/>
    <property type="project" value="InterPro"/>
</dbReference>
<dbReference type="Gene3D" id="3.30.420.10">
    <property type="entry name" value="Ribonuclease H-like superfamily/Ribonuclease H"/>
    <property type="match status" value="1"/>
</dbReference>
<dbReference type="InterPro" id="IPR001584">
    <property type="entry name" value="Integrase_cat-core"/>
</dbReference>